<proteinExistence type="predicted"/>
<dbReference type="RefSeq" id="YP_009777909.1">
    <property type="nucleotide sequence ID" value="NC_047706.1"/>
</dbReference>
<dbReference type="EMBL" id="AP013547">
    <property type="protein sequence ID" value="BAQ94412.1"/>
    <property type="molecule type" value="Genomic_DNA"/>
</dbReference>
<sequence length="76" mass="8836">MTSMGREWVRENEKRQEFLEVLYRNQCRHNGVFTGLYQGWLEKERDAWLEQDRIAQMAMARVKGGKGTCGGGKKGK</sequence>
<accession>A0A6S4PA50</accession>
<dbReference type="KEGG" id="vg:55412075"/>
<reference evidence="1 2" key="1">
    <citation type="journal article" date="2013" name="PLoS Genet.">
        <title>Expanding the Marine Virosphere Using Metagenomics.</title>
        <authorList>
            <person name="Mizuno C.M."/>
            <person name="Rodriguez-Valera F."/>
            <person name="Kimes N.E."/>
            <person name="Ghai R."/>
        </authorList>
    </citation>
    <scope>NUCLEOTIDE SEQUENCE [LARGE SCALE GENOMIC DNA]</scope>
    <source>
        <strain evidence="1">UvMED-CGR-U-MedDCM-OCT-S31-C1</strain>
    </source>
</reference>
<dbReference type="GeneID" id="55412075"/>
<protein>
    <submittedName>
        <fullName evidence="1">Uncharacterized protein</fullName>
    </submittedName>
</protein>
<organism evidence="1 2">
    <name type="scientific">uncultured phage_MedDCM-OCT-S31-C1</name>
    <dbReference type="NCBI Taxonomy" id="2740800"/>
    <lineage>
        <taxon>Viruses</taxon>
        <taxon>Duplodnaviria</taxon>
        <taxon>Heunggongvirae</taxon>
        <taxon>Uroviricota</taxon>
        <taxon>Caudoviricetes</taxon>
        <taxon>Autographivirales</taxon>
        <taxon>Nohivirus</taxon>
        <taxon>Nohivirus S31C1</taxon>
    </lineage>
</organism>
<keyword evidence="2" id="KW-1185">Reference proteome</keyword>
<evidence type="ECO:0000313" key="2">
    <source>
        <dbReference type="Proteomes" id="UP000505271"/>
    </source>
</evidence>
<dbReference type="Proteomes" id="UP000505271">
    <property type="component" value="Segment"/>
</dbReference>
<name>A0A6S4PA50_9CAUD</name>
<evidence type="ECO:0000313" key="1">
    <source>
        <dbReference type="EMBL" id="BAQ94412.1"/>
    </source>
</evidence>